<keyword evidence="8" id="KW-1185">Reference proteome</keyword>
<evidence type="ECO:0000256" key="4">
    <source>
        <dbReference type="PROSITE-ProRule" id="PRU00175"/>
    </source>
</evidence>
<dbReference type="SUPFAM" id="SSF57850">
    <property type="entry name" value="RING/U-box"/>
    <property type="match status" value="1"/>
</dbReference>
<evidence type="ECO:0000313" key="7">
    <source>
        <dbReference type="EMBL" id="TKA81889.1"/>
    </source>
</evidence>
<feature type="domain" description="RING-type" evidence="6">
    <location>
        <begin position="39"/>
        <end position="85"/>
    </location>
</feature>
<dbReference type="SMART" id="SM00184">
    <property type="entry name" value="RING"/>
    <property type="match status" value="1"/>
</dbReference>
<proteinExistence type="predicted"/>
<dbReference type="GO" id="GO:0043161">
    <property type="term" value="P:proteasome-mediated ubiquitin-dependent protein catabolic process"/>
    <property type="evidence" value="ECO:0007669"/>
    <property type="project" value="TreeGrafter"/>
</dbReference>
<comment type="caution">
    <text evidence="7">The sequence shown here is derived from an EMBL/GenBank/DDBJ whole genome shotgun (WGS) entry which is preliminary data.</text>
</comment>
<accession>A0A4V5NI64</accession>
<dbReference type="EMBL" id="NAJN01000012">
    <property type="protein sequence ID" value="TKA81889.1"/>
    <property type="molecule type" value="Genomic_DNA"/>
</dbReference>
<dbReference type="Proteomes" id="UP000308768">
    <property type="component" value="Unassembled WGS sequence"/>
</dbReference>
<dbReference type="InterPro" id="IPR013083">
    <property type="entry name" value="Znf_RING/FYVE/PHD"/>
</dbReference>
<evidence type="ECO:0000256" key="3">
    <source>
        <dbReference type="ARBA" id="ARBA00022833"/>
    </source>
</evidence>
<dbReference type="PROSITE" id="PS50089">
    <property type="entry name" value="ZF_RING_2"/>
    <property type="match status" value="1"/>
</dbReference>
<feature type="compositionally biased region" description="Acidic residues" evidence="5">
    <location>
        <begin position="176"/>
        <end position="188"/>
    </location>
</feature>
<reference evidence="7 8" key="1">
    <citation type="submission" date="2017-03" db="EMBL/GenBank/DDBJ databases">
        <title>Genomes of endolithic fungi from Antarctica.</title>
        <authorList>
            <person name="Coleine C."/>
            <person name="Masonjones S."/>
            <person name="Stajich J.E."/>
        </authorList>
    </citation>
    <scope>NUCLEOTIDE SEQUENCE [LARGE SCALE GENOMIC DNA]</scope>
    <source>
        <strain evidence="7 8">CCFEE 5187</strain>
    </source>
</reference>
<organism evidence="7 8">
    <name type="scientific">Cryomyces minteri</name>
    <dbReference type="NCBI Taxonomy" id="331657"/>
    <lineage>
        <taxon>Eukaryota</taxon>
        <taxon>Fungi</taxon>
        <taxon>Dikarya</taxon>
        <taxon>Ascomycota</taxon>
        <taxon>Pezizomycotina</taxon>
        <taxon>Dothideomycetes</taxon>
        <taxon>Dothideomycetes incertae sedis</taxon>
        <taxon>Cryomyces</taxon>
    </lineage>
</organism>
<name>A0A4V5NI64_9PEZI</name>
<dbReference type="InterPro" id="IPR050731">
    <property type="entry name" value="HRD1_E3_ubiq-ligases"/>
</dbReference>
<dbReference type="GO" id="GO:0008270">
    <property type="term" value="F:zinc ion binding"/>
    <property type="evidence" value="ECO:0007669"/>
    <property type="project" value="UniProtKB-KW"/>
</dbReference>
<protein>
    <recommendedName>
        <fullName evidence="6">RING-type domain-containing protein</fullName>
    </recommendedName>
</protein>
<evidence type="ECO:0000256" key="1">
    <source>
        <dbReference type="ARBA" id="ARBA00022723"/>
    </source>
</evidence>
<evidence type="ECO:0000313" key="8">
    <source>
        <dbReference type="Proteomes" id="UP000308768"/>
    </source>
</evidence>
<dbReference type="Pfam" id="PF13639">
    <property type="entry name" value="zf-RING_2"/>
    <property type="match status" value="1"/>
</dbReference>
<dbReference type="PANTHER" id="PTHR22763">
    <property type="entry name" value="RING ZINC FINGER PROTEIN"/>
    <property type="match status" value="1"/>
</dbReference>
<feature type="region of interest" description="Disordered" evidence="5">
    <location>
        <begin position="158"/>
        <end position="199"/>
    </location>
</feature>
<feature type="compositionally biased region" description="Acidic residues" evidence="5">
    <location>
        <begin position="95"/>
        <end position="110"/>
    </location>
</feature>
<gene>
    <name evidence="7" type="ORF">B0A49_00375</name>
</gene>
<dbReference type="STRING" id="331657.A0A4V5NI64"/>
<dbReference type="InterPro" id="IPR001841">
    <property type="entry name" value="Znf_RING"/>
</dbReference>
<feature type="region of interest" description="Disordered" evidence="5">
    <location>
        <begin position="92"/>
        <end position="118"/>
    </location>
</feature>
<evidence type="ECO:0000259" key="6">
    <source>
        <dbReference type="PROSITE" id="PS50089"/>
    </source>
</evidence>
<dbReference type="GO" id="GO:0012505">
    <property type="term" value="C:endomembrane system"/>
    <property type="evidence" value="ECO:0007669"/>
    <property type="project" value="TreeGrafter"/>
</dbReference>
<dbReference type="GO" id="GO:0061630">
    <property type="term" value="F:ubiquitin protein ligase activity"/>
    <property type="evidence" value="ECO:0007669"/>
    <property type="project" value="TreeGrafter"/>
</dbReference>
<dbReference type="Gene3D" id="3.30.40.10">
    <property type="entry name" value="Zinc/RING finger domain, C3HC4 (zinc finger)"/>
    <property type="match status" value="1"/>
</dbReference>
<keyword evidence="2 4" id="KW-0863">Zinc-finger</keyword>
<dbReference type="AlphaFoldDB" id="A0A4V5NI64"/>
<keyword evidence="3" id="KW-0862">Zinc</keyword>
<evidence type="ECO:0000256" key="5">
    <source>
        <dbReference type="SAM" id="MobiDB-lite"/>
    </source>
</evidence>
<keyword evidence="1" id="KW-0479">Metal-binding</keyword>
<dbReference type="OrthoDB" id="8062037at2759"/>
<evidence type="ECO:0000256" key="2">
    <source>
        <dbReference type="ARBA" id="ARBA00022771"/>
    </source>
</evidence>
<sequence>MSSRSTTPSAVLPSYDEFVESGLTPVSIAGLPASADASCAICRTEYAAADGVCAPTRLACGHIMGEECLFKWWERGDSNTCPLCRRELFRREPSAEQEQEGEEEEEEDGGSWEPVLDTDGSGFPGLAAWLPHMRAAMSRRAAAEEALPAEVLARFEARERDEQRDFGPPSGAELAAADEEEAGEAEAEAEARTEEERAREEALYQRWRLRRLLETLVPPAQPYQHHGVQYRGL</sequence>
<feature type="compositionally biased region" description="Basic and acidic residues" evidence="5">
    <location>
        <begin position="189"/>
        <end position="199"/>
    </location>
</feature>